<accession>A0A8J2UNK6</accession>
<comment type="caution">
    <text evidence="1">The sequence shown here is derived from an EMBL/GenBank/DDBJ whole genome shotgun (WGS) entry which is preliminary data.</text>
</comment>
<evidence type="ECO:0000313" key="1">
    <source>
        <dbReference type="EMBL" id="GGC06196.1"/>
    </source>
</evidence>
<proteinExistence type="predicted"/>
<organism evidence="1 2">
    <name type="scientific">Oxalicibacterium flavum</name>
    <dbReference type="NCBI Taxonomy" id="179467"/>
    <lineage>
        <taxon>Bacteria</taxon>
        <taxon>Pseudomonadati</taxon>
        <taxon>Pseudomonadota</taxon>
        <taxon>Betaproteobacteria</taxon>
        <taxon>Burkholderiales</taxon>
        <taxon>Oxalobacteraceae</taxon>
        <taxon>Oxalicibacterium</taxon>
    </lineage>
</organism>
<keyword evidence="2" id="KW-1185">Reference proteome</keyword>
<gene>
    <name evidence="1" type="ORF">GCM10007205_14240</name>
</gene>
<dbReference type="Proteomes" id="UP000620266">
    <property type="component" value="Unassembled WGS sequence"/>
</dbReference>
<reference evidence="1" key="2">
    <citation type="submission" date="2020-09" db="EMBL/GenBank/DDBJ databases">
        <authorList>
            <person name="Sun Q."/>
            <person name="Sedlacek I."/>
        </authorList>
    </citation>
    <scope>NUCLEOTIDE SEQUENCE</scope>
    <source>
        <strain evidence="1">CCM 7086</strain>
    </source>
</reference>
<sequence length="75" mass="8447">MSGDRIPFVPAGVPQYQYIFRHRMRPQAASGRLGSTIIAMQMRIGQKAIRLPPALPVRRRTACKSSHEVMKGKEN</sequence>
<reference evidence="1" key="1">
    <citation type="journal article" date="2014" name="Int. J. Syst. Evol. Microbiol.">
        <title>Complete genome sequence of Corynebacterium casei LMG S-19264T (=DSM 44701T), isolated from a smear-ripened cheese.</title>
        <authorList>
            <consortium name="US DOE Joint Genome Institute (JGI-PGF)"/>
            <person name="Walter F."/>
            <person name="Albersmeier A."/>
            <person name="Kalinowski J."/>
            <person name="Ruckert C."/>
        </authorList>
    </citation>
    <scope>NUCLEOTIDE SEQUENCE</scope>
    <source>
        <strain evidence="1">CCM 7086</strain>
    </source>
</reference>
<dbReference type="EMBL" id="BMCG01000003">
    <property type="protein sequence ID" value="GGC06196.1"/>
    <property type="molecule type" value="Genomic_DNA"/>
</dbReference>
<evidence type="ECO:0000313" key="2">
    <source>
        <dbReference type="Proteomes" id="UP000620266"/>
    </source>
</evidence>
<name>A0A8J2UNK6_9BURK</name>
<protein>
    <submittedName>
        <fullName evidence="1">Uncharacterized protein</fullName>
    </submittedName>
</protein>
<dbReference type="AlphaFoldDB" id="A0A8J2UNK6"/>